<protein>
    <submittedName>
        <fullName evidence="1">DUF1636 domain-containing protein</fullName>
    </submittedName>
</protein>
<reference evidence="1" key="1">
    <citation type="submission" date="2019-12" db="EMBL/GenBank/DDBJ databases">
        <title>High-Quality draft genome sequences of three cyanobacteria isolated from the limestone walls of the Old Cathedral of Coimbra.</title>
        <authorList>
            <person name="Tiago I."/>
            <person name="Soares F."/>
            <person name="Portugal A."/>
        </authorList>
    </citation>
    <scope>NUCLEOTIDE SEQUENCE</scope>
    <source>
        <strain evidence="1">A</strain>
    </source>
</reference>
<dbReference type="InterPro" id="IPR012863">
    <property type="entry name" value="DUF1636"/>
</dbReference>
<dbReference type="AlphaFoldDB" id="A0A8J8CPR1"/>
<accession>A0A8J8CPR1</accession>
<dbReference type="Pfam" id="PF07845">
    <property type="entry name" value="DUF1636"/>
    <property type="match status" value="1"/>
</dbReference>
<evidence type="ECO:0000313" key="2">
    <source>
        <dbReference type="Proteomes" id="UP000646053"/>
    </source>
</evidence>
<name>A0A8J8CPR1_9CYAN</name>
<gene>
    <name evidence="1" type="ORF">GS601_21510</name>
</gene>
<comment type="caution">
    <text evidence="1">The sequence shown here is derived from an EMBL/GenBank/DDBJ whole genome shotgun (WGS) entry which is preliminary data.</text>
</comment>
<evidence type="ECO:0000313" key="1">
    <source>
        <dbReference type="EMBL" id="NDJ19832.1"/>
    </source>
</evidence>
<organism evidence="1 2">
    <name type="scientific">Myxacorys almedinensis A</name>
    <dbReference type="NCBI Taxonomy" id="2690445"/>
    <lineage>
        <taxon>Bacteria</taxon>
        <taxon>Bacillati</taxon>
        <taxon>Cyanobacteriota</taxon>
        <taxon>Cyanophyceae</taxon>
        <taxon>Leptolyngbyales</taxon>
        <taxon>Leptolyngbyaceae</taxon>
        <taxon>Myxacorys</taxon>
        <taxon>Myxacorys almedinensis</taxon>
    </lineage>
</organism>
<dbReference type="Proteomes" id="UP000646053">
    <property type="component" value="Unassembled WGS sequence"/>
</dbReference>
<dbReference type="EMBL" id="WVIE01000042">
    <property type="protein sequence ID" value="NDJ19832.1"/>
    <property type="molecule type" value="Genomic_DNA"/>
</dbReference>
<keyword evidence="2" id="KW-1185">Reference proteome</keyword>
<dbReference type="RefSeq" id="WP_162425356.1">
    <property type="nucleotide sequence ID" value="NZ_WVIE01000042.1"/>
</dbReference>
<proteinExistence type="predicted"/>
<sequence length="127" mass="13939">MPKHTLFVCTSCHRSSKERPKDQSTDGTRLLEQLNTASPEQLRELEIQFVGCLWACSRPCVACVAAFSAPHKPTYLFTNLPGSESADALLQFGNLYVSSTTGEVPWKQFPKLLKVSAAKIPAVDLSV</sequence>